<reference evidence="1" key="1">
    <citation type="submission" date="2018-02" db="EMBL/GenBank/DDBJ databases">
        <title>Rhizophora mucronata_Transcriptome.</title>
        <authorList>
            <person name="Meera S.P."/>
            <person name="Sreeshan A."/>
            <person name="Augustine A."/>
        </authorList>
    </citation>
    <scope>NUCLEOTIDE SEQUENCE</scope>
    <source>
        <tissue evidence="1">Leaf</tissue>
    </source>
</reference>
<accession>A0A2P2Q117</accession>
<organism evidence="1">
    <name type="scientific">Rhizophora mucronata</name>
    <name type="common">Asiatic mangrove</name>
    <dbReference type="NCBI Taxonomy" id="61149"/>
    <lineage>
        <taxon>Eukaryota</taxon>
        <taxon>Viridiplantae</taxon>
        <taxon>Streptophyta</taxon>
        <taxon>Embryophyta</taxon>
        <taxon>Tracheophyta</taxon>
        <taxon>Spermatophyta</taxon>
        <taxon>Magnoliopsida</taxon>
        <taxon>eudicotyledons</taxon>
        <taxon>Gunneridae</taxon>
        <taxon>Pentapetalae</taxon>
        <taxon>rosids</taxon>
        <taxon>fabids</taxon>
        <taxon>Malpighiales</taxon>
        <taxon>Rhizophoraceae</taxon>
        <taxon>Rhizophora</taxon>
    </lineage>
</organism>
<dbReference type="AlphaFoldDB" id="A0A2P2Q117"/>
<evidence type="ECO:0000313" key="1">
    <source>
        <dbReference type="EMBL" id="MBX60658.1"/>
    </source>
</evidence>
<protein>
    <submittedName>
        <fullName evidence="1">Uncharacterized protein</fullName>
    </submittedName>
</protein>
<dbReference type="EMBL" id="GGEC01080174">
    <property type="protein sequence ID" value="MBX60658.1"/>
    <property type="molecule type" value="Transcribed_RNA"/>
</dbReference>
<sequence length="18" mass="2080">MKKRIHVACPTNLVLRLS</sequence>
<proteinExistence type="predicted"/>
<name>A0A2P2Q117_RHIMU</name>